<dbReference type="OrthoDB" id="4001642at2759"/>
<proteinExistence type="predicted"/>
<keyword evidence="3" id="KW-1185">Reference proteome</keyword>
<dbReference type="OMA" id="PRIECQL"/>
<dbReference type="PANTHER" id="PTHR36419:SF1">
    <property type="entry name" value="RHO1 GEF LOCALIZING PROTEIN 1"/>
    <property type="match status" value="1"/>
</dbReference>
<dbReference type="eggNOG" id="ENOG502RX7P">
    <property type="taxonomic scope" value="Eukaryota"/>
</dbReference>
<dbReference type="EMBL" id="HF936097">
    <property type="protein sequence ID" value="CCX33472.1"/>
    <property type="molecule type" value="Genomic_DNA"/>
</dbReference>
<dbReference type="AlphaFoldDB" id="U4LPG8"/>
<evidence type="ECO:0000313" key="3">
    <source>
        <dbReference type="Proteomes" id="UP000018144"/>
    </source>
</evidence>
<dbReference type="PANTHER" id="PTHR36419">
    <property type="entry name" value="ARRESTIN FAMILY PROTEIN 1"/>
    <property type="match status" value="1"/>
</dbReference>
<dbReference type="InterPro" id="IPR011022">
    <property type="entry name" value="Arrestin_C-like"/>
</dbReference>
<dbReference type="Proteomes" id="UP000018144">
    <property type="component" value="Unassembled WGS sequence"/>
</dbReference>
<dbReference type="STRING" id="1076935.U4LPG8"/>
<dbReference type="SMART" id="SM01017">
    <property type="entry name" value="Arrestin_C"/>
    <property type="match status" value="1"/>
</dbReference>
<organism evidence="2 3">
    <name type="scientific">Pyronema omphalodes (strain CBS 100304)</name>
    <name type="common">Pyronema confluens</name>
    <dbReference type="NCBI Taxonomy" id="1076935"/>
    <lineage>
        <taxon>Eukaryota</taxon>
        <taxon>Fungi</taxon>
        <taxon>Dikarya</taxon>
        <taxon>Ascomycota</taxon>
        <taxon>Pezizomycotina</taxon>
        <taxon>Pezizomycetes</taxon>
        <taxon>Pezizales</taxon>
        <taxon>Pyronemataceae</taxon>
        <taxon>Pyronema</taxon>
    </lineage>
</organism>
<dbReference type="GO" id="GO:0000935">
    <property type="term" value="C:division septum"/>
    <property type="evidence" value="ECO:0007669"/>
    <property type="project" value="TreeGrafter"/>
</dbReference>
<evidence type="ECO:0000313" key="2">
    <source>
        <dbReference type="EMBL" id="CCX33472.1"/>
    </source>
</evidence>
<reference evidence="2 3" key="1">
    <citation type="journal article" date="2013" name="PLoS Genet.">
        <title>The genome and development-dependent transcriptomes of Pyronema confluens: a window into fungal evolution.</title>
        <authorList>
            <person name="Traeger S."/>
            <person name="Altegoer F."/>
            <person name="Freitag M."/>
            <person name="Gabaldon T."/>
            <person name="Kempken F."/>
            <person name="Kumar A."/>
            <person name="Marcet-Houben M."/>
            <person name="Poggeler S."/>
            <person name="Stajich J.E."/>
            <person name="Nowrousian M."/>
        </authorList>
    </citation>
    <scope>NUCLEOTIDE SEQUENCE [LARGE SCALE GENOMIC DNA]</scope>
    <source>
        <strain evidence="3">CBS 100304</strain>
        <tissue evidence="2">Vegetative mycelium</tissue>
    </source>
</reference>
<feature type="domain" description="Arrestin C-terminal-like" evidence="1">
    <location>
        <begin position="203"/>
        <end position="359"/>
    </location>
</feature>
<dbReference type="GO" id="GO:0000917">
    <property type="term" value="P:division septum assembly"/>
    <property type="evidence" value="ECO:0007669"/>
    <property type="project" value="TreeGrafter"/>
</dbReference>
<protein>
    <submittedName>
        <fullName evidence="2">Similar to Arrestin family protein 1 acc. no. O42956</fullName>
    </submittedName>
</protein>
<dbReference type="Pfam" id="PF02752">
    <property type="entry name" value="Arrestin_C"/>
    <property type="match status" value="1"/>
</dbReference>
<accession>U4LPG8</accession>
<sequence>MTELRASVGRVSNNNAQSPVTAFVRVSGPPNSNFLVGYPGISATLPRIEGKVEIRPNGGVSAPVGISYVCIGLYRRESIHPHADKVIGNHLAAPRRDIRDLVGKEMRLFQCSPGKPFDSVLAMDLPFVLFIPFARAGDDVVKVPPASLQLPSRIAETYYELVVSVQEGHRELKKHAFPVPLCRYDTLSTFGMYNRPESQERVSDHVVTLGTSLSRWSFGPNDPVEIFVRLTPNPDWMSKARKVSIKQLVATIEEQITYNPEGDEPKTVVNKLISKKEVISQKLPEKGYMTTVNLRFPSRELRDSDGFIPRGKPAFPLHRVAGFTTTATLYKIEYFVSVKAHMSSCKDIQVRQRIIVSPFDHQTCMDEMDAIEMAARDAYHINIENPMLPAATIIRPNDPYALHCLGLTMVGNKRKLLID</sequence>
<gene>
    <name evidence="2" type="ORF">PCON_01182</name>
</gene>
<evidence type="ECO:0000259" key="1">
    <source>
        <dbReference type="SMART" id="SM01017"/>
    </source>
</evidence>
<dbReference type="InterPro" id="IPR053060">
    <property type="entry name" value="Cytokinesis_Signaling_Reg"/>
</dbReference>
<name>U4LPG8_PYROM</name>